<dbReference type="HOGENOM" id="CLU_1150294_0_0_9"/>
<feature type="compositionally biased region" description="Polar residues" evidence="1">
    <location>
        <begin position="203"/>
        <end position="212"/>
    </location>
</feature>
<sequence length="241" mass="25635">MDKGNLSLEIGESDKLSVTLSPETYTGKVTWKSFCDDIATVDENGVVTAVNSGITYIKASVDNGQANVYCYVEVTKDGVVIQVESATTNNEDYEMKVGEEQELEFTVNPEDAVIKSVDFVSAANSIVTVVDGKAIAKSPGTTIVTADINSGSATVTWEITVTEADIENPENPGDSDDKNDGGNDSDDKNNEDDGSVDVKPNPSEKQNNNHKLPNTGGRASMPILVAAIVMIGAGIKIRKRK</sequence>
<protein>
    <submittedName>
        <fullName evidence="4">LPXTG-motif protein cell wall anchor domain protein</fullName>
    </submittedName>
</protein>
<dbReference type="Gene3D" id="2.60.40.1080">
    <property type="match status" value="2"/>
</dbReference>
<evidence type="ECO:0000256" key="1">
    <source>
        <dbReference type="SAM" id="MobiDB-lite"/>
    </source>
</evidence>
<evidence type="ECO:0000256" key="2">
    <source>
        <dbReference type="SAM" id="Phobius"/>
    </source>
</evidence>
<dbReference type="SUPFAM" id="SSF49373">
    <property type="entry name" value="Invasin/intimin cell-adhesion fragments"/>
    <property type="match status" value="2"/>
</dbReference>
<gene>
    <name evidence="4" type="ORF">HMPREF0216_02995</name>
</gene>
<feature type="domain" description="BIG2" evidence="3">
    <location>
        <begin position="2"/>
        <end position="71"/>
    </location>
</feature>
<dbReference type="EMBL" id="AMEZ01000110">
    <property type="protein sequence ID" value="EKY23210.1"/>
    <property type="molecule type" value="Genomic_DNA"/>
</dbReference>
<dbReference type="InterPro" id="IPR003343">
    <property type="entry name" value="Big_2"/>
</dbReference>
<feature type="domain" description="BIG2" evidence="3">
    <location>
        <begin position="82"/>
        <end position="158"/>
    </location>
</feature>
<dbReference type="AlphaFoldDB" id="L1Q660"/>
<feature type="region of interest" description="Disordered" evidence="1">
    <location>
        <begin position="163"/>
        <end position="218"/>
    </location>
</feature>
<name>L1Q660_9CLOT</name>
<dbReference type="PATRIC" id="fig|545697.3.peg.2942"/>
<keyword evidence="5" id="KW-1185">Reference proteome</keyword>
<feature type="transmembrane region" description="Helical" evidence="2">
    <location>
        <begin position="219"/>
        <end position="237"/>
    </location>
</feature>
<evidence type="ECO:0000313" key="4">
    <source>
        <dbReference type="EMBL" id="EKY23210.1"/>
    </source>
</evidence>
<keyword evidence="2" id="KW-0472">Membrane</keyword>
<dbReference type="Pfam" id="PF02368">
    <property type="entry name" value="Big_2"/>
    <property type="match status" value="1"/>
</dbReference>
<dbReference type="OrthoDB" id="9802773at2"/>
<comment type="caution">
    <text evidence="4">The sequence shown here is derived from an EMBL/GenBank/DDBJ whole genome shotgun (WGS) entry which is preliminary data.</text>
</comment>
<accession>L1Q660</accession>
<evidence type="ECO:0000259" key="3">
    <source>
        <dbReference type="SMART" id="SM00635"/>
    </source>
</evidence>
<dbReference type="NCBIfam" id="TIGR01167">
    <property type="entry name" value="LPXTG_anchor"/>
    <property type="match status" value="1"/>
</dbReference>
<evidence type="ECO:0000313" key="5">
    <source>
        <dbReference type="Proteomes" id="UP000010420"/>
    </source>
</evidence>
<feature type="compositionally biased region" description="Basic and acidic residues" evidence="1">
    <location>
        <begin position="175"/>
        <end position="188"/>
    </location>
</feature>
<proteinExistence type="predicted"/>
<dbReference type="STRING" id="545697.HMPREF0216_02995"/>
<dbReference type="InterPro" id="IPR008964">
    <property type="entry name" value="Invasin/intimin_cell_adhesion"/>
</dbReference>
<reference evidence="4 5" key="1">
    <citation type="submission" date="2012-05" db="EMBL/GenBank/DDBJ databases">
        <authorList>
            <person name="Weinstock G."/>
            <person name="Sodergren E."/>
            <person name="Lobos E.A."/>
            <person name="Fulton L."/>
            <person name="Fulton R."/>
            <person name="Courtney L."/>
            <person name="Fronick C."/>
            <person name="O'Laughlin M."/>
            <person name="Godfrey J."/>
            <person name="Wilson R.M."/>
            <person name="Miner T."/>
            <person name="Farmer C."/>
            <person name="Delehaunty K."/>
            <person name="Cordes M."/>
            <person name="Minx P."/>
            <person name="Tomlinson C."/>
            <person name="Chen J."/>
            <person name="Wollam A."/>
            <person name="Pepin K.H."/>
            <person name="Bhonagiri V."/>
            <person name="Zhang X."/>
            <person name="Suruliraj S."/>
            <person name="Warren W."/>
            <person name="Mitreva M."/>
            <person name="Mardis E.R."/>
            <person name="Wilson R.K."/>
        </authorList>
    </citation>
    <scope>NUCLEOTIDE SEQUENCE [LARGE SCALE GENOMIC DNA]</scope>
    <source>
        <strain evidence="4 5">DSM 1785</strain>
    </source>
</reference>
<organism evidence="4 5">
    <name type="scientific">Clostridium celatum DSM 1785</name>
    <dbReference type="NCBI Taxonomy" id="545697"/>
    <lineage>
        <taxon>Bacteria</taxon>
        <taxon>Bacillati</taxon>
        <taxon>Bacillota</taxon>
        <taxon>Clostridia</taxon>
        <taxon>Eubacteriales</taxon>
        <taxon>Clostridiaceae</taxon>
        <taxon>Clostridium</taxon>
    </lineage>
</organism>
<dbReference type="SMART" id="SM00635">
    <property type="entry name" value="BID_2"/>
    <property type="match status" value="2"/>
</dbReference>
<keyword evidence="2" id="KW-0812">Transmembrane</keyword>
<keyword evidence="2" id="KW-1133">Transmembrane helix</keyword>
<dbReference type="RefSeq" id="WP_005215424.1">
    <property type="nucleotide sequence ID" value="NZ_KB291697.1"/>
</dbReference>
<dbReference type="Proteomes" id="UP000010420">
    <property type="component" value="Unassembled WGS sequence"/>
</dbReference>